<dbReference type="EMBL" id="JABBFW010000012">
    <property type="protein sequence ID" value="NML16737.1"/>
    <property type="molecule type" value="Genomic_DNA"/>
</dbReference>
<dbReference type="PANTHER" id="PTHR43656:SF2">
    <property type="entry name" value="BINDING OXIDOREDUCTASE, PUTATIVE (AFU_ORTHOLOGUE AFUA_2G08260)-RELATED"/>
    <property type="match status" value="1"/>
</dbReference>
<dbReference type="Pfam" id="PF00724">
    <property type="entry name" value="Oxidored_FMN"/>
    <property type="match status" value="1"/>
</dbReference>
<dbReference type="InterPro" id="IPR051799">
    <property type="entry name" value="NADH_flavin_oxidoreductase"/>
</dbReference>
<dbReference type="GO" id="GO:0016491">
    <property type="term" value="F:oxidoreductase activity"/>
    <property type="evidence" value="ECO:0007669"/>
    <property type="project" value="UniProtKB-KW"/>
</dbReference>
<keyword evidence="1" id="KW-0285">Flavoprotein</keyword>
<evidence type="ECO:0000313" key="5">
    <source>
        <dbReference type="Proteomes" id="UP000574067"/>
    </source>
</evidence>
<proteinExistence type="predicted"/>
<protein>
    <recommendedName>
        <fullName evidence="3">NADH:flavin oxidoreductase/NADH oxidase N-terminal domain-containing protein</fullName>
    </recommendedName>
</protein>
<evidence type="ECO:0000313" key="4">
    <source>
        <dbReference type="EMBL" id="NML16737.1"/>
    </source>
</evidence>
<dbReference type="InterPro" id="IPR013785">
    <property type="entry name" value="Aldolase_TIM"/>
</dbReference>
<dbReference type="AlphaFoldDB" id="A0A848F9B5"/>
<dbReference type="Gene3D" id="3.20.20.70">
    <property type="entry name" value="Aldolase class I"/>
    <property type="match status" value="1"/>
</dbReference>
<dbReference type="PANTHER" id="PTHR43656">
    <property type="entry name" value="BINDING OXIDOREDUCTASE, PUTATIVE (AFU_ORTHOLOGUE AFUA_2G08260)-RELATED"/>
    <property type="match status" value="1"/>
</dbReference>
<keyword evidence="5" id="KW-1185">Reference proteome</keyword>
<comment type="caution">
    <text evidence="4">The sequence shown here is derived from an EMBL/GenBank/DDBJ whole genome shotgun (WGS) entry which is preliminary data.</text>
</comment>
<name>A0A848F9B5_9BURK</name>
<keyword evidence="2" id="KW-0560">Oxidoreductase</keyword>
<organism evidence="4 5">
    <name type="scientific">Azohydromonas caseinilytica</name>
    <dbReference type="NCBI Taxonomy" id="2728836"/>
    <lineage>
        <taxon>Bacteria</taxon>
        <taxon>Pseudomonadati</taxon>
        <taxon>Pseudomonadota</taxon>
        <taxon>Betaproteobacteria</taxon>
        <taxon>Burkholderiales</taxon>
        <taxon>Sphaerotilaceae</taxon>
        <taxon>Azohydromonas</taxon>
    </lineage>
</organism>
<evidence type="ECO:0000259" key="3">
    <source>
        <dbReference type="Pfam" id="PF00724"/>
    </source>
</evidence>
<sequence length="448" mass="50027">MSFGNRLLRSSVGGRTCNYDGTVTDVWKNFEKRFADGGVGGIVSTTFHVNKERLSPPQYPSIATRRHMLHLKQRLPEIQQGGRCRYIVQIGDPGYVTYSSLFSEDQDGLSSSDGRDFAFGYNSRRHAMSPQQIERSITEHAAAASRAREAGADGIEITAGKGYLIHQFLNPAINRRQDDWGGSEDKRFRLLDEVLKAVRAAVGKDFLVGVRLSGADFNASPLLLSFGRWPSPLVSTAMRRGNDVDQMARYAKRMQGVDYLHVVAGYGFPNPHDVAGAFPFQEIRIFFDSVRHLSSKAGWRAALAHFPLPVRALHWFTNLGWNPAFRSLGLANELKKQLPSMMVITNGSYETLESLDKGLEHCDLVSMARALIANPDLISAYLNHDKDVPETKRCTRCNRCVGRTTTSPLGCYDVSRFGGSHSRMLSEIMKWNRPDRVPGEEDEQQPDA</sequence>
<evidence type="ECO:0000256" key="1">
    <source>
        <dbReference type="ARBA" id="ARBA00022630"/>
    </source>
</evidence>
<dbReference type="SUPFAM" id="SSF51395">
    <property type="entry name" value="FMN-linked oxidoreductases"/>
    <property type="match status" value="1"/>
</dbReference>
<feature type="domain" description="NADH:flavin oxidoreductase/NADH oxidase N-terminal" evidence="3">
    <location>
        <begin position="3"/>
        <end position="216"/>
    </location>
</feature>
<dbReference type="GO" id="GO:0010181">
    <property type="term" value="F:FMN binding"/>
    <property type="evidence" value="ECO:0007669"/>
    <property type="project" value="InterPro"/>
</dbReference>
<evidence type="ECO:0000256" key="2">
    <source>
        <dbReference type="ARBA" id="ARBA00023002"/>
    </source>
</evidence>
<dbReference type="InterPro" id="IPR001155">
    <property type="entry name" value="OxRdtase_FMN_N"/>
</dbReference>
<accession>A0A848F9B5</accession>
<gene>
    <name evidence="4" type="ORF">HHL10_17280</name>
</gene>
<dbReference type="Proteomes" id="UP000574067">
    <property type="component" value="Unassembled WGS sequence"/>
</dbReference>
<reference evidence="4 5" key="1">
    <citation type="submission" date="2020-04" db="EMBL/GenBank/DDBJ databases">
        <title>Azohydromonas sp. isolated from soil.</title>
        <authorList>
            <person name="Dahal R.H."/>
        </authorList>
    </citation>
    <scope>NUCLEOTIDE SEQUENCE [LARGE SCALE GENOMIC DNA]</scope>
    <source>
        <strain evidence="4 5">G-1-1-14</strain>
    </source>
</reference>